<dbReference type="HOGENOM" id="CLU_3421225_0_0_11"/>
<dbReference type="AlphaFoldDB" id="A0A061AE72"/>
<gene>
    <name evidence="2" type="ORF">SIRAN87</name>
</gene>
<name>A0A061AE72_9ACTN</name>
<dbReference type="EMBL" id="LK022849">
    <property type="protein sequence ID" value="CDR18192.1"/>
    <property type="molecule type" value="Genomic_DNA"/>
</dbReference>
<sequence length="24" mass="2227">MGDTADSAGDAAGSVKDGAVGLFD</sequence>
<organism evidence="2">
    <name type="scientific">Streptomyces iranensis</name>
    <dbReference type="NCBI Taxonomy" id="576784"/>
    <lineage>
        <taxon>Bacteria</taxon>
        <taxon>Bacillati</taxon>
        <taxon>Actinomycetota</taxon>
        <taxon>Actinomycetes</taxon>
        <taxon>Kitasatosporales</taxon>
        <taxon>Streptomycetaceae</taxon>
        <taxon>Streptomyces</taxon>
        <taxon>Streptomyces violaceusniger group</taxon>
    </lineage>
</organism>
<protein>
    <submittedName>
        <fullName evidence="2">Uncharacterized protein</fullName>
    </submittedName>
</protein>
<proteinExistence type="predicted"/>
<evidence type="ECO:0000256" key="1">
    <source>
        <dbReference type="SAM" id="MobiDB-lite"/>
    </source>
</evidence>
<feature type="region of interest" description="Disordered" evidence="1">
    <location>
        <begin position="1"/>
        <end position="24"/>
    </location>
</feature>
<accession>A0A061AE72</accession>
<evidence type="ECO:0000313" key="2">
    <source>
        <dbReference type="EMBL" id="CDR18192.1"/>
    </source>
</evidence>
<reference evidence="2" key="1">
    <citation type="submission" date="2014-05" db="EMBL/GenBank/DDBJ databases">
        <authorList>
            <person name="Horn Fabian"/>
        </authorList>
    </citation>
    <scope>NUCLEOTIDE SEQUENCE</scope>
</reference>